<dbReference type="AlphaFoldDB" id="A0A150GM60"/>
<gene>
    <name evidence="1" type="ORF">GPECTOR_14g133</name>
</gene>
<accession>A0A150GM60</accession>
<comment type="caution">
    <text evidence="1">The sequence shown here is derived from an EMBL/GenBank/DDBJ whole genome shotgun (WGS) entry which is preliminary data.</text>
</comment>
<evidence type="ECO:0000313" key="1">
    <source>
        <dbReference type="EMBL" id="KXZ50884.1"/>
    </source>
</evidence>
<name>A0A150GM60_GONPE</name>
<dbReference type="EMBL" id="LSYV01000015">
    <property type="protein sequence ID" value="KXZ50884.1"/>
    <property type="molecule type" value="Genomic_DNA"/>
</dbReference>
<organism evidence="1 2">
    <name type="scientific">Gonium pectorale</name>
    <name type="common">Green alga</name>
    <dbReference type="NCBI Taxonomy" id="33097"/>
    <lineage>
        <taxon>Eukaryota</taxon>
        <taxon>Viridiplantae</taxon>
        <taxon>Chlorophyta</taxon>
        <taxon>core chlorophytes</taxon>
        <taxon>Chlorophyceae</taxon>
        <taxon>CS clade</taxon>
        <taxon>Chlamydomonadales</taxon>
        <taxon>Volvocaceae</taxon>
        <taxon>Gonium</taxon>
    </lineage>
</organism>
<dbReference type="STRING" id="33097.A0A150GM60"/>
<keyword evidence="2" id="KW-1185">Reference proteome</keyword>
<dbReference type="OrthoDB" id="548255at2759"/>
<reference evidence="2" key="1">
    <citation type="journal article" date="2016" name="Nat. Commun.">
        <title>The Gonium pectorale genome demonstrates co-option of cell cycle regulation during the evolution of multicellularity.</title>
        <authorList>
            <person name="Hanschen E.R."/>
            <person name="Marriage T.N."/>
            <person name="Ferris P.J."/>
            <person name="Hamaji T."/>
            <person name="Toyoda A."/>
            <person name="Fujiyama A."/>
            <person name="Neme R."/>
            <person name="Noguchi H."/>
            <person name="Minakuchi Y."/>
            <person name="Suzuki M."/>
            <person name="Kawai-Toyooka H."/>
            <person name="Smith D.R."/>
            <person name="Sparks H."/>
            <person name="Anderson J."/>
            <person name="Bakaric R."/>
            <person name="Luria V."/>
            <person name="Karger A."/>
            <person name="Kirschner M.W."/>
            <person name="Durand P.M."/>
            <person name="Michod R.E."/>
            <person name="Nozaki H."/>
            <person name="Olson B.J."/>
        </authorList>
    </citation>
    <scope>NUCLEOTIDE SEQUENCE [LARGE SCALE GENOMIC DNA]</scope>
    <source>
        <strain evidence="2">NIES-2863</strain>
    </source>
</reference>
<dbReference type="Proteomes" id="UP000075714">
    <property type="component" value="Unassembled WGS sequence"/>
</dbReference>
<proteinExistence type="predicted"/>
<evidence type="ECO:0000313" key="2">
    <source>
        <dbReference type="Proteomes" id="UP000075714"/>
    </source>
</evidence>
<sequence length="262" mass="27936">MSQEEKRAYWEAVCEPPPPPATAAAAALPPLRSRLDRRGKPLLICVRQPHPYGPAEVYELPDLGLGPMDEATWQAWGRLAAARGGSCGDAHGGGGGGGSRPPPLLCLGSSAGISFELCSSKRQPGGWHTFEVAVGDGFSHDPVFTLHPLTLRCEGRVAVNARHIGDLIELLADPTREAVAAHAANLALLRVGRDFKSWLSPAFCHFALQRRWGEAGLAHVGWGPGDTLAAVAEARRSPMLALWRAKRAERRSGDALLAAMTI</sequence>
<protein>
    <submittedName>
        <fullName evidence="1">Uncharacterized protein</fullName>
    </submittedName>
</protein>